<evidence type="ECO:0000313" key="2">
    <source>
        <dbReference type="EMBL" id="TDD13344.1"/>
    </source>
</evidence>
<protein>
    <recommendedName>
        <fullName evidence="4">MFS transporter</fullName>
    </recommendedName>
</protein>
<feature type="transmembrane region" description="Helical" evidence="1">
    <location>
        <begin position="39"/>
        <end position="59"/>
    </location>
</feature>
<keyword evidence="1" id="KW-1133">Transmembrane helix</keyword>
<keyword evidence="1" id="KW-0812">Transmembrane</keyword>
<accession>A0A4R4WBM7</accession>
<dbReference type="InterPro" id="IPR036259">
    <property type="entry name" value="MFS_trans_sf"/>
</dbReference>
<evidence type="ECO:0008006" key="4">
    <source>
        <dbReference type="Google" id="ProtNLM"/>
    </source>
</evidence>
<gene>
    <name evidence="2" type="ORF">E1218_34640</name>
</gene>
<dbReference type="Gene3D" id="1.20.1250.20">
    <property type="entry name" value="MFS general substrate transporter like domains"/>
    <property type="match status" value="1"/>
</dbReference>
<dbReference type="OrthoDB" id="69054at2"/>
<evidence type="ECO:0000256" key="1">
    <source>
        <dbReference type="SAM" id="Phobius"/>
    </source>
</evidence>
<comment type="caution">
    <text evidence="2">The sequence shown here is derived from an EMBL/GenBank/DDBJ whole genome shotgun (WGS) entry which is preliminary data.</text>
</comment>
<dbReference type="RefSeq" id="WP_132327268.1">
    <property type="nucleotide sequence ID" value="NZ_SMKR01000271.1"/>
</dbReference>
<keyword evidence="1" id="KW-0472">Membrane</keyword>
<dbReference type="EMBL" id="SMKR01000271">
    <property type="protein sequence ID" value="TDD13344.1"/>
    <property type="molecule type" value="Genomic_DNA"/>
</dbReference>
<sequence length="82" mass="8398">MNRGCYGWLAGSTLSAFGDSALFFAPGWAATGIAPHIAGLVLTAFTLPRAVLLLLGGVLGDHCGPRRILLACSAAAPHRCCC</sequence>
<name>A0A4R4WBM7_9ACTN</name>
<dbReference type="SUPFAM" id="SSF103473">
    <property type="entry name" value="MFS general substrate transporter"/>
    <property type="match status" value="1"/>
</dbReference>
<reference evidence="2 3" key="1">
    <citation type="submission" date="2019-02" db="EMBL/GenBank/DDBJ databases">
        <title>Draft genome sequences of novel Actinobacteria.</title>
        <authorList>
            <person name="Sahin N."/>
            <person name="Ay H."/>
            <person name="Saygin H."/>
        </authorList>
    </citation>
    <scope>NUCLEOTIDE SEQUENCE [LARGE SCALE GENOMIC DNA]</scope>
    <source>
        <strain evidence="2 3">16K104</strain>
    </source>
</reference>
<proteinExistence type="predicted"/>
<dbReference type="AlphaFoldDB" id="A0A4R4WBM7"/>
<keyword evidence="3" id="KW-1185">Reference proteome</keyword>
<organism evidence="2 3">
    <name type="scientific">Kribbella turkmenica</name>
    <dbReference type="NCBI Taxonomy" id="2530375"/>
    <lineage>
        <taxon>Bacteria</taxon>
        <taxon>Bacillati</taxon>
        <taxon>Actinomycetota</taxon>
        <taxon>Actinomycetes</taxon>
        <taxon>Propionibacteriales</taxon>
        <taxon>Kribbellaceae</taxon>
        <taxon>Kribbella</taxon>
    </lineage>
</organism>
<evidence type="ECO:0000313" key="3">
    <source>
        <dbReference type="Proteomes" id="UP000295172"/>
    </source>
</evidence>
<dbReference type="Proteomes" id="UP000295172">
    <property type="component" value="Unassembled WGS sequence"/>
</dbReference>